<dbReference type="InterPro" id="IPR037045">
    <property type="entry name" value="S8pro/Inhibitor_I9_sf"/>
</dbReference>
<protein>
    <submittedName>
        <fullName evidence="16">Potassium uptake protein</fullName>
    </submittedName>
</protein>
<evidence type="ECO:0000256" key="3">
    <source>
        <dbReference type="ARBA" id="ARBA00006155"/>
    </source>
</evidence>
<sequence length="1603" mass="177413">MVVDRRPPPAYTAPPESTVHASSEIYRAISNTASDASQRTLETSFTIRPCSGQAWIVPAGHVCRLTTPKGPQVGDLNIWNANNPRERLWAARTRQIHASHVSVGDRLWSNLPYLRPLVTITGDSLGGGQLHEVLDAEGKRTKGFGTTQWGGRVHDLLGTRCDPYVNLLMGGESFDFHCHSNLTRSVLPYGLTELDVHDVLNVFQVTGLDEEGKYFMETSPARPGEYFEFFAEVDVLCALSACPGGDLSNWGWEEKGENMGATTRPLGVEVYKLNDPKVLENWKEPESPKYRGMHGLTMPQRENDGSGYQIAAPYTGMEENRDFEKGAIAQKSPESVAQESHDDIYNVRPWNSPLDRLQSAVSTLGETDEDPGLRKPGDYKQPQVFGGRMLLWLAYQSIGVIYGDIGTSPLYVYSSTFSEAPSREDLIGVLSIIIWSLFMMVTVKYVLVILRADNDGEGGTFSTYSLLSRYMNITNRDPREASLVQMKRHLTDELERTSRHVRHRLESSSVAKRLLKVMGVLAVTMVLADGLLTPAQSVLGAVQGIEVVSPNISKGTIIGVTDAILVVLFLIQPLGITKLTFAFAPIVIIWLGFNAAFGIYNLAKYDAGVFIAFNPGYAFSFLARHGEEGWRMLSGTLLAFTGVEALFADIGAFSRRAIQISWLGYAFPCLLLAYIGQAAYISVHPEAYSNPFFNAAPPGTVYPALVIAILAAIVASQAIITATFQLLTQVMKLSYFPQIKVIHTSDIFHGQLYIPIANWLLMVGTILIASIYNNTTSLGNAYGVCVMFVTFFDTCMVSLAAMFVWRISPFIVLFPWLIVACLDGAYLSSSLMKVPTGAWFTIALATVLAILFLIWRFGKEQQWFAEAEDRFPTSHFVSKDPDGQIRLTDRYGSTPLSITKGLGIFFDKAGETTPIVFSQFILKLTTMPAVIIFFHLRPIETPSVPAEDRYTVSRLAIPNCYRLVVRYGYNDEIITPDLANTITQQVRRYLITRSCDQADPSTCTPDTMTNKSHTSSVKRSTTSATGESSMVDGGRYDIYLTKLEDAYNHGVIYITGKEQMRIKKSKNYFRRIVLWIFLWIRENTRAKIASLGLATEKVIEVTLKKDSPPEELEKAKEQAREKGGTIKHEYTLIKGFTVEYPEDHVSTLESSDHIHVEQDQEKARQFSVSPPPQVGTSTQHPFAYGANDEVTRLAASRRRPLTLADLLKHGRPPLSKDALLASANFTLSLLPARLASRIEALRNLPFIIVSNPHVSKIYNNYLHSLSTLLPYQQRQITTLEEEKHFAEVLADLVHTHTNTIPILARGFLECRRYIDPTEVTRFLDTHLRARIGTRLIAEQHLALHFASQPISDDGKLPKSTSPSNYIGVIDTALQPARIVKLCEDFVGEICELKYGVRPRLTIGGQPDATFAHVPVHVEYILTELLKNAFRAVVEAGNEREPVEVTIAAAPDVPRNHVRGPYSVSAGTYPSHPNSDVGFEMDSVVGTADANESIKFSSPSTQSITIRIRDRGGGIPPEILPNIWSYSFTTFSDLDLQGSENGNMDALNAMSSSSGHLSSIAGLGYGLPLSRAYAEYFGGSIAVQSLWGWGTDVYLTLQGVGKVG</sequence>
<dbReference type="InterPro" id="IPR036890">
    <property type="entry name" value="HATPase_C_sf"/>
</dbReference>
<evidence type="ECO:0000256" key="6">
    <source>
        <dbReference type="ARBA" id="ARBA00022692"/>
    </source>
</evidence>
<dbReference type="EMBL" id="MKZY01000001">
    <property type="protein sequence ID" value="OOO14995.1"/>
    <property type="molecule type" value="Genomic_DNA"/>
</dbReference>
<dbReference type="InterPro" id="IPR053951">
    <property type="entry name" value="K_trans_N"/>
</dbReference>
<comment type="subcellular location">
    <subcellularLocation>
        <location evidence="1">Membrane</location>
        <topology evidence="1">Multi-pass membrane protein</topology>
    </subcellularLocation>
    <subcellularLocation>
        <location evidence="2">Mitochondrion</location>
    </subcellularLocation>
</comment>
<feature type="transmembrane region" description="Helical" evidence="14">
    <location>
        <begin position="748"/>
        <end position="769"/>
    </location>
</feature>
<dbReference type="FunFam" id="3.30.70.80:FF:000005">
    <property type="entry name" value="Proteinase inhibitor I2B"/>
    <property type="match status" value="1"/>
</dbReference>
<evidence type="ECO:0000256" key="12">
    <source>
        <dbReference type="ARBA" id="ARBA00038069"/>
    </source>
</evidence>
<evidence type="ECO:0000256" key="10">
    <source>
        <dbReference type="ARBA" id="ARBA00023128"/>
    </source>
</evidence>
<feature type="domain" description="Histidine kinase" evidence="15">
    <location>
        <begin position="1414"/>
        <end position="1600"/>
    </location>
</feature>
<dbReference type="InterPro" id="IPR003594">
    <property type="entry name" value="HATPase_dom"/>
</dbReference>
<comment type="similarity">
    <text evidence="12">Belongs to the protease inhibitor I9 family.</text>
</comment>
<evidence type="ECO:0000256" key="2">
    <source>
        <dbReference type="ARBA" id="ARBA00004173"/>
    </source>
</evidence>
<dbReference type="SUPFAM" id="SSF69012">
    <property type="entry name" value="alpha-ketoacid dehydrogenase kinase, N-terminal domain"/>
    <property type="match status" value="1"/>
</dbReference>
<reference evidence="16 17" key="1">
    <citation type="submission" date="2016-10" db="EMBL/GenBank/DDBJ databases">
        <title>Genome sequencing of Aspergillus oryzae BCC7051.</title>
        <authorList>
            <person name="Thammarongtham C."/>
            <person name="Vorapreeda T."/>
            <person name="Nookaew I."/>
            <person name="Srisuk T."/>
            <person name="Land M."/>
            <person name="Jeennor S."/>
            <person name="Laoteng K."/>
        </authorList>
    </citation>
    <scope>NUCLEOTIDE SEQUENCE [LARGE SCALE GENOMIC DNA]</scope>
    <source>
        <strain evidence="16 17">BCC7051</strain>
    </source>
</reference>
<dbReference type="GO" id="GO:0015079">
    <property type="term" value="F:potassium ion transmembrane transporter activity"/>
    <property type="evidence" value="ECO:0007669"/>
    <property type="project" value="InterPro"/>
</dbReference>
<dbReference type="eggNOG" id="ENOG502QPSA">
    <property type="taxonomic scope" value="Eukaryota"/>
</dbReference>
<evidence type="ECO:0000256" key="14">
    <source>
        <dbReference type="SAM" id="Phobius"/>
    </source>
</evidence>
<gene>
    <name evidence="16" type="ORF">OAory_01035900</name>
</gene>
<keyword evidence="5" id="KW-0633">Potassium transport</keyword>
<dbReference type="VEuPathDB" id="FungiDB:AO090102000525"/>
<organism evidence="16 17">
    <name type="scientific">Aspergillus oryzae</name>
    <name type="common">Yellow koji mold</name>
    <dbReference type="NCBI Taxonomy" id="5062"/>
    <lineage>
        <taxon>Eukaryota</taxon>
        <taxon>Fungi</taxon>
        <taxon>Dikarya</taxon>
        <taxon>Ascomycota</taxon>
        <taxon>Pezizomycotina</taxon>
        <taxon>Eurotiomycetes</taxon>
        <taxon>Eurotiomycetidae</taxon>
        <taxon>Eurotiales</taxon>
        <taxon>Aspergillaceae</taxon>
        <taxon>Aspergillus</taxon>
        <taxon>Aspergillus subgen. Circumdati</taxon>
    </lineage>
</organism>
<keyword evidence="9" id="KW-0406">Ion transport</keyword>
<feature type="transmembrane region" description="Helical" evidence="14">
    <location>
        <begin position="583"/>
        <end position="603"/>
    </location>
</feature>
<feature type="transmembrane region" description="Helical" evidence="14">
    <location>
        <begin position="810"/>
        <end position="831"/>
    </location>
</feature>
<keyword evidence="4" id="KW-0813">Transport</keyword>
<evidence type="ECO:0000256" key="11">
    <source>
        <dbReference type="ARBA" id="ARBA00023136"/>
    </source>
</evidence>
<evidence type="ECO:0000256" key="9">
    <source>
        <dbReference type="ARBA" id="ARBA00023065"/>
    </source>
</evidence>
<feature type="transmembrane region" description="Helical" evidence="14">
    <location>
        <begin position="701"/>
        <end position="727"/>
    </location>
</feature>
<accession>A0A1S9E123</accession>
<feature type="transmembrane region" description="Helical" evidence="14">
    <location>
        <begin position="915"/>
        <end position="936"/>
    </location>
</feature>
<dbReference type="Pfam" id="PF02518">
    <property type="entry name" value="HATPase_c"/>
    <property type="match status" value="1"/>
</dbReference>
<dbReference type="Gene3D" id="3.30.70.80">
    <property type="entry name" value="Peptidase S8 propeptide/proteinase inhibitor I9"/>
    <property type="match status" value="1"/>
</dbReference>
<dbReference type="SUPFAM" id="SSF54897">
    <property type="entry name" value="Protease propeptides/inhibitors"/>
    <property type="match status" value="1"/>
</dbReference>
<name>A0A1S9E123_ASPOZ</name>
<comment type="caution">
    <text evidence="16">The sequence shown here is derived from an EMBL/GenBank/DDBJ whole genome shotgun (WGS) entry which is preliminary data.</text>
</comment>
<dbReference type="GO" id="GO:0016020">
    <property type="term" value="C:membrane"/>
    <property type="evidence" value="ECO:0007669"/>
    <property type="project" value="UniProtKB-SubCell"/>
</dbReference>
<feature type="transmembrane region" description="Helical" evidence="14">
    <location>
        <begin position="390"/>
        <end position="414"/>
    </location>
</feature>
<dbReference type="VEuPathDB" id="FungiDB:AO090026000255"/>
<evidence type="ECO:0000313" key="16">
    <source>
        <dbReference type="EMBL" id="OOO14995.1"/>
    </source>
</evidence>
<feature type="transmembrane region" description="Helical" evidence="14">
    <location>
        <begin position="552"/>
        <end position="571"/>
    </location>
</feature>
<dbReference type="Pfam" id="PF09347">
    <property type="entry name" value="DUF1989"/>
    <property type="match status" value="1"/>
</dbReference>
<dbReference type="InterPro" id="IPR003855">
    <property type="entry name" value="K+_transporter"/>
</dbReference>
<dbReference type="NCBIfam" id="TIGR00794">
    <property type="entry name" value="kup"/>
    <property type="match status" value="1"/>
</dbReference>
<feature type="transmembrane region" description="Helical" evidence="14">
    <location>
        <begin position="781"/>
        <end position="803"/>
    </location>
</feature>
<evidence type="ECO:0000259" key="15">
    <source>
        <dbReference type="PROSITE" id="PS50109"/>
    </source>
</evidence>
<evidence type="ECO:0000256" key="1">
    <source>
        <dbReference type="ARBA" id="ARBA00004141"/>
    </source>
</evidence>
<proteinExistence type="inferred from homology"/>
<evidence type="ECO:0000313" key="17">
    <source>
        <dbReference type="Proteomes" id="UP000190312"/>
    </source>
</evidence>
<dbReference type="PROSITE" id="PS50109">
    <property type="entry name" value="HIS_KIN"/>
    <property type="match status" value="1"/>
</dbReference>
<keyword evidence="7" id="KW-0630">Potassium</keyword>
<evidence type="ECO:0000256" key="7">
    <source>
        <dbReference type="ARBA" id="ARBA00022958"/>
    </source>
</evidence>
<dbReference type="OrthoDB" id="504708at2759"/>
<dbReference type="InterPro" id="IPR018955">
    <property type="entry name" value="BCDHK/PDK_N"/>
</dbReference>
<dbReference type="PANTHER" id="PTHR30540">
    <property type="entry name" value="OSMOTIC STRESS POTASSIUM TRANSPORTER"/>
    <property type="match status" value="1"/>
</dbReference>
<dbReference type="SMART" id="SM00387">
    <property type="entry name" value="HATPase_c"/>
    <property type="match status" value="1"/>
</dbReference>
<dbReference type="Pfam" id="PF02705">
    <property type="entry name" value="K_trans"/>
    <property type="match status" value="1"/>
</dbReference>
<evidence type="ECO:0000256" key="5">
    <source>
        <dbReference type="ARBA" id="ARBA00022538"/>
    </source>
</evidence>
<keyword evidence="11 14" id="KW-0472">Membrane</keyword>
<evidence type="ECO:0000256" key="8">
    <source>
        <dbReference type="ARBA" id="ARBA00022989"/>
    </source>
</evidence>
<comment type="similarity">
    <text evidence="3">Belongs to the PDK/BCKDK protein kinase family.</text>
</comment>
<dbReference type="InterPro" id="IPR005467">
    <property type="entry name" value="His_kinase_dom"/>
</dbReference>
<dbReference type="GO" id="GO:0004866">
    <property type="term" value="F:endopeptidase inhibitor activity"/>
    <property type="evidence" value="ECO:0007669"/>
    <property type="project" value="UniProtKB-ARBA"/>
</dbReference>
<dbReference type="PANTHER" id="PTHR30540:SF83">
    <property type="entry name" value="K+ POTASSIUM TRANSPORTER"/>
    <property type="match status" value="1"/>
</dbReference>
<keyword evidence="6 14" id="KW-0812">Transmembrane</keyword>
<keyword evidence="10" id="KW-0496">Mitochondrion</keyword>
<dbReference type="InterPro" id="IPR036784">
    <property type="entry name" value="AK/P_DHK_N_sf"/>
</dbReference>
<dbReference type="Proteomes" id="UP000190312">
    <property type="component" value="Unassembled WGS sequence"/>
</dbReference>
<dbReference type="GO" id="GO:0005739">
    <property type="term" value="C:mitochondrion"/>
    <property type="evidence" value="ECO:0007669"/>
    <property type="project" value="UniProtKB-SubCell"/>
</dbReference>
<feature type="transmembrane region" description="Helical" evidence="14">
    <location>
        <begin position="662"/>
        <end position="681"/>
    </location>
</feature>
<dbReference type="Gene3D" id="1.20.140.20">
    <property type="entry name" value="Alpha-ketoacid/pyruvate dehydrogenase kinase, N-terminal domain"/>
    <property type="match status" value="1"/>
</dbReference>
<feature type="transmembrane region" description="Helical" evidence="14">
    <location>
        <begin position="426"/>
        <end position="447"/>
    </location>
</feature>
<dbReference type="SUPFAM" id="SSF55874">
    <property type="entry name" value="ATPase domain of HSP90 chaperone/DNA topoisomerase II/histidine kinase"/>
    <property type="match status" value="1"/>
</dbReference>
<dbReference type="Pfam" id="PF22776">
    <property type="entry name" value="K_trans_C"/>
    <property type="match status" value="1"/>
</dbReference>
<feature type="region of interest" description="Disordered" evidence="13">
    <location>
        <begin position="1001"/>
        <end position="1028"/>
    </location>
</feature>
<dbReference type="Pfam" id="PF10436">
    <property type="entry name" value="BCDHK_Adom3"/>
    <property type="match status" value="1"/>
</dbReference>
<evidence type="ECO:0000256" key="13">
    <source>
        <dbReference type="SAM" id="MobiDB-lite"/>
    </source>
</evidence>
<feature type="transmembrane region" description="Helical" evidence="14">
    <location>
        <begin position="514"/>
        <end position="532"/>
    </location>
</feature>
<feature type="transmembrane region" description="Helical" evidence="14">
    <location>
        <begin position="837"/>
        <end position="855"/>
    </location>
</feature>
<evidence type="ECO:0000256" key="4">
    <source>
        <dbReference type="ARBA" id="ARBA00022448"/>
    </source>
</evidence>
<keyword evidence="8 14" id="KW-1133">Transmembrane helix</keyword>
<dbReference type="Gene3D" id="3.30.565.10">
    <property type="entry name" value="Histidine kinase-like ATPase, C-terminal domain"/>
    <property type="match status" value="1"/>
</dbReference>
<dbReference type="InterPro" id="IPR053952">
    <property type="entry name" value="K_trans_C"/>
</dbReference>
<dbReference type="InterPro" id="IPR018959">
    <property type="entry name" value="DUF1989"/>
</dbReference>